<feature type="transmembrane region" description="Helical" evidence="1">
    <location>
        <begin position="38"/>
        <end position="55"/>
    </location>
</feature>
<protein>
    <submittedName>
        <fullName evidence="2">Putative membrane protein</fullName>
    </submittedName>
</protein>
<evidence type="ECO:0000313" key="3">
    <source>
        <dbReference type="Proteomes" id="UP000019426"/>
    </source>
</evidence>
<dbReference type="EMBL" id="HG917868">
    <property type="protein sequence ID" value="CDM69726.1"/>
    <property type="molecule type" value="Genomic_DNA"/>
</dbReference>
<feature type="transmembrane region" description="Helical" evidence="1">
    <location>
        <begin position="6"/>
        <end position="26"/>
    </location>
</feature>
<feature type="transmembrane region" description="Helical" evidence="1">
    <location>
        <begin position="104"/>
        <end position="124"/>
    </location>
</feature>
<dbReference type="PATRIC" id="fig|1216932.3.peg.2569"/>
<feature type="transmembrane region" description="Helical" evidence="1">
    <location>
        <begin position="61"/>
        <end position="83"/>
    </location>
</feature>
<dbReference type="HOGENOM" id="CLU_1649156_0_0_9"/>
<keyword evidence="1" id="KW-1133">Transmembrane helix</keyword>
<evidence type="ECO:0000256" key="1">
    <source>
        <dbReference type="SAM" id="Phobius"/>
    </source>
</evidence>
<proteinExistence type="predicted"/>
<organism evidence="2 3">
    <name type="scientific">Clostridium bornimense</name>
    <dbReference type="NCBI Taxonomy" id="1216932"/>
    <lineage>
        <taxon>Bacteria</taxon>
        <taxon>Bacillati</taxon>
        <taxon>Bacillota</taxon>
        <taxon>Clostridia</taxon>
        <taxon>Eubacteriales</taxon>
        <taxon>Clostridiaceae</taxon>
        <taxon>Clostridium</taxon>
    </lineage>
</organism>
<accession>W6RYJ0</accession>
<name>W6RYJ0_9CLOT</name>
<dbReference type="AlphaFoldDB" id="W6RYJ0"/>
<gene>
    <name evidence="2" type="ORF">CM240_2602</name>
</gene>
<dbReference type="KEGG" id="clt:CM240_2602"/>
<dbReference type="Proteomes" id="UP000019426">
    <property type="component" value="Chromosome M2/40_rep1"/>
</dbReference>
<feature type="transmembrane region" description="Helical" evidence="1">
    <location>
        <begin position="130"/>
        <end position="151"/>
    </location>
</feature>
<dbReference type="RefSeq" id="WP_044039515.1">
    <property type="nucleotide sequence ID" value="NZ_HG917868.1"/>
</dbReference>
<sequence>MGCFIKLVSVYLLITVLINNIFMKQARNKNAEKIKKNNIIYIILTVAVAFLLSFNNEEFSVIRVSTILIEVIMTNILINRGICHLIYRLSTGKKRRKYDVKKEMISVISFFVVMALLVILLGTIKQLSLYYIALLIGILLFVVFINIKNLIREFAMIKKI</sequence>
<evidence type="ECO:0000313" key="2">
    <source>
        <dbReference type="EMBL" id="CDM69726.1"/>
    </source>
</evidence>
<keyword evidence="1" id="KW-0812">Transmembrane</keyword>
<dbReference type="STRING" id="1216932.CM240_2602"/>
<reference evidence="2" key="1">
    <citation type="submission" date="2013-11" db="EMBL/GenBank/DDBJ databases">
        <title>Complete genome sequence of Clostridum sp. M2/40.</title>
        <authorList>
            <person name="Wibberg D."/>
            <person name="Puehler A."/>
            <person name="Schlueter A."/>
        </authorList>
    </citation>
    <scope>NUCLEOTIDE SEQUENCE [LARGE SCALE GENOMIC DNA]</scope>
    <source>
        <strain evidence="2">Type strain: M2/40</strain>
    </source>
</reference>
<keyword evidence="1" id="KW-0472">Membrane</keyword>
<keyword evidence="3" id="KW-1185">Reference proteome</keyword>